<dbReference type="GO" id="GO:0016491">
    <property type="term" value="F:oxidoreductase activity"/>
    <property type="evidence" value="ECO:0007669"/>
    <property type="project" value="UniProtKB-KW"/>
</dbReference>
<name>A0A4Q2RED8_9HYPH</name>
<keyword evidence="8" id="KW-0560">Oxidoreductase</keyword>
<dbReference type="CDD" id="cd02863">
    <property type="entry name" value="Ubiquinol_oxidase_III"/>
    <property type="match status" value="1"/>
</dbReference>
<evidence type="ECO:0000256" key="9">
    <source>
        <dbReference type="ARBA" id="ARBA00023136"/>
    </source>
</evidence>
<dbReference type="PROSITE" id="PS50253">
    <property type="entry name" value="COX3"/>
    <property type="match status" value="1"/>
</dbReference>
<dbReference type="GO" id="GO:0005886">
    <property type="term" value="C:plasma membrane"/>
    <property type="evidence" value="ECO:0007669"/>
    <property type="project" value="UniProtKB-SubCell"/>
</dbReference>
<keyword evidence="9 17" id="KW-0472">Membrane</keyword>
<feature type="domain" description="Heme-copper oxidase subunit III family profile" evidence="18">
    <location>
        <begin position="56"/>
        <end position="234"/>
    </location>
</feature>
<evidence type="ECO:0000256" key="14">
    <source>
        <dbReference type="ARBA" id="ARBA00032717"/>
    </source>
</evidence>
<feature type="compositionally biased region" description="Gly residues" evidence="16">
    <location>
        <begin position="31"/>
        <end position="47"/>
    </location>
</feature>
<keyword evidence="7 17" id="KW-1133">Transmembrane helix</keyword>
<dbReference type="InterPro" id="IPR035973">
    <property type="entry name" value="Cyt_c_oxidase_su3-like_sf"/>
</dbReference>
<dbReference type="GO" id="GO:0004129">
    <property type="term" value="F:cytochrome-c oxidase activity"/>
    <property type="evidence" value="ECO:0007669"/>
    <property type="project" value="InterPro"/>
</dbReference>
<evidence type="ECO:0000256" key="6">
    <source>
        <dbReference type="ARBA" id="ARBA00022692"/>
    </source>
</evidence>
<evidence type="ECO:0000256" key="5">
    <source>
        <dbReference type="ARBA" id="ARBA00022475"/>
    </source>
</evidence>
<evidence type="ECO:0000256" key="3">
    <source>
        <dbReference type="ARBA" id="ARBA00011700"/>
    </source>
</evidence>
<comment type="subunit">
    <text evidence="3">Heterooctamer of two A chains, two B chains, two C chains and two D chains.</text>
</comment>
<evidence type="ECO:0000256" key="7">
    <source>
        <dbReference type="ARBA" id="ARBA00022989"/>
    </source>
</evidence>
<proteinExistence type="inferred from homology"/>
<comment type="subcellular location">
    <subcellularLocation>
        <location evidence="1 15">Cell membrane</location>
        <topology evidence="1 15">Multi-pass membrane protein</topology>
    </subcellularLocation>
</comment>
<sequence>MTSAFAPTADPGRRSAAGGRRNPTDPHHVGHGGPGGGGPSARGRGTGGPAPKSVVVSYGFWLFILSDIVMFATFFAAYAVLKGNTDGGPTPAGVFGLGNSAVETACLLLSSYAGGAATLAARARNARLFYAAMALTFALGALFIGLEAREFVDLVGRGAGPSRSAFLSSFFALVGCHGLHVSAGLLWLVTMVAQVYAKGFRADILRRFHCWTLFWHALDIVWVGVFTVVYLMGVYA</sequence>
<evidence type="ECO:0000256" key="10">
    <source>
        <dbReference type="ARBA" id="ARBA00025694"/>
    </source>
</evidence>
<evidence type="ECO:0000313" key="20">
    <source>
        <dbReference type="Proteomes" id="UP000289411"/>
    </source>
</evidence>
<gene>
    <name evidence="19" type="ORF">D3272_11650</name>
</gene>
<evidence type="ECO:0000256" key="12">
    <source>
        <dbReference type="ARBA" id="ARBA00031884"/>
    </source>
</evidence>
<feature type="transmembrane region" description="Helical" evidence="17">
    <location>
        <begin position="60"/>
        <end position="81"/>
    </location>
</feature>
<dbReference type="SUPFAM" id="SSF81452">
    <property type="entry name" value="Cytochrome c oxidase subunit III-like"/>
    <property type="match status" value="1"/>
</dbReference>
<comment type="function">
    <text evidence="10">Cytochrome bo(3) ubiquinol terminal oxidase is the component of the aerobic respiratory chain of E.coli that predominates when cells are grown at high aeration. Has proton pump activity across the membrane in addition to electron transfer, pumping 2 protons/electron.</text>
</comment>
<evidence type="ECO:0000259" key="18">
    <source>
        <dbReference type="PROSITE" id="PS50253"/>
    </source>
</evidence>
<evidence type="ECO:0000256" key="16">
    <source>
        <dbReference type="SAM" id="MobiDB-lite"/>
    </source>
</evidence>
<dbReference type="PANTHER" id="PTHR11403">
    <property type="entry name" value="CYTOCHROME C OXIDASE SUBUNIT III"/>
    <property type="match status" value="1"/>
</dbReference>
<keyword evidence="5" id="KW-1003">Cell membrane</keyword>
<organism evidence="19 20">
    <name type="scientific">Lichenibacterium ramalinae</name>
    <dbReference type="NCBI Taxonomy" id="2316527"/>
    <lineage>
        <taxon>Bacteria</taxon>
        <taxon>Pseudomonadati</taxon>
        <taxon>Pseudomonadota</taxon>
        <taxon>Alphaproteobacteria</taxon>
        <taxon>Hyphomicrobiales</taxon>
        <taxon>Lichenihabitantaceae</taxon>
        <taxon>Lichenibacterium</taxon>
    </lineage>
</organism>
<evidence type="ECO:0000313" key="19">
    <source>
        <dbReference type="EMBL" id="RYB04605.1"/>
    </source>
</evidence>
<dbReference type="GO" id="GO:0019646">
    <property type="term" value="P:aerobic electron transport chain"/>
    <property type="evidence" value="ECO:0007669"/>
    <property type="project" value="InterPro"/>
</dbReference>
<dbReference type="EMBL" id="QYBC01000009">
    <property type="protein sequence ID" value="RYB04605.1"/>
    <property type="molecule type" value="Genomic_DNA"/>
</dbReference>
<feature type="transmembrane region" description="Helical" evidence="17">
    <location>
        <begin position="128"/>
        <end position="146"/>
    </location>
</feature>
<evidence type="ECO:0000256" key="1">
    <source>
        <dbReference type="ARBA" id="ARBA00004651"/>
    </source>
</evidence>
<protein>
    <recommendedName>
        <fullName evidence="4">Cytochrome bo(3) ubiquinol oxidase subunit 3</fullName>
    </recommendedName>
    <alternativeName>
        <fullName evidence="13">Cytochrome o ubiquinol oxidase subunit 3</fullName>
    </alternativeName>
    <alternativeName>
        <fullName evidence="11">Oxidase bo(3) subunit 3</fullName>
    </alternativeName>
    <alternativeName>
        <fullName evidence="14">Ubiquinol oxidase polypeptide III</fullName>
    </alternativeName>
    <alternativeName>
        <fullName evidence="12">Ubiquinol oxidase subunit 3</fullName>
    </alternativeName>
</protein>
<accession>A0A4Q2RED8</accession>
<dbReference type="FunFam" id="1.20.120.80:FF:000001">
    <property type="entry name" value="Cytochrome (Ubi)quinol oxidase subunit III"/>
    <property type="match status" value="1"/>
</dbReference>
<evidence type="ECO:0000256" key="8">
    <source>
        <dbReference type="ARBA" id="ARBA00023002"/>
    </source>
</evidence>
<evidence type="ECO:0000256" key="15">
    <source>
        <dbReference type="RuleBase" id="RU003376"/>
    </source>
</evidence>
<dbReference type="AlphaFoldDB" id="A0A4Q2RED8"/>
<keyword evidence="20" id="KW-1185">Reference proteome</keyword>
<feature type="region of interest" description="Disordered" evidence="16">
    <location>
        <begin position="1"/>
        <end position="47"/>
    </location>
</feature>
<evidence type="ECO:0000256" key="4">
    <source>
        <dbReference type="ARBA" id="ARBA00014687"/>
    </source>
</evidence>
<feature type="transmembrane region" description="Helical" evidence="17">
    <location>
        <begin position="101"/>
        <end position="121"/>
    </location>
</feature>
<comment type="similarity">
    <text evidence="2 15">Belongs to the cytochrome c oxidase subunit 3 family.</text>
</comment>
<keyword evidence="6 15" id="KW-0812">Transmembrane</keyword>
<dbReference type="Proteomes" id="UP000289411">
    <property type="component" value="Unassembled WGS sequence"/>
</dbReference>
<feature type="transmembrane region" description="Helical" evidence="17">
    <location>
        <begin position="210"/>
        <end position="233"/>
    </location>
</feature>
<dbReference type="InterPro" id="IPR000298">
    <property type="entry name" value="Cyt_c_oxidase-like_su3"/>
</dbReference>
<feature type="transmembrane region" description="Helical" evidence="17">
    <location>
        <begin position="166"/>
        <end position="189"/>
    </location>
</feature>
<evidence type="ECO:0000256" key="11">
    <source>
        <dbReference type="ARBA" id="ARBA00030072"/>
    </source>
</evidence>
<dbReference type="InterPro" id="IPR013833">
    <property type="entry name" value="Cyt_c_oxidase_su3_a-hlx"/>
</dbReference>
<evidence type="ECO:0000256" key="17">
    <source>
        <dbReference type="SAM" id="Phobius"/>
    </source>
</evidence>
<dbReference type="InterPro" id="IPR024791">
    <property type="entry name" value="Cyt_c/ubiquinol_Oxase_su3"/>
</dbReference>
<dbReference type="RefSeq" id="WP_129219360.1">
    <property type="nucleotide sequence ID" value="NZ_QYBC01000009.1"/>
</dbReference>
<comment type="caution">
    <text evidence="19">The sequence shown here is derived from an EMBL/GenBank/DDBJ whole genome shotgun (WGS) entry which is preliminary data.</text>
</comment>
<dbReference type="Pfam" id="PF00510">
    <property type="entry name" value="COX3"/>
    <property type="match status" value="1"/>
</dbReference>
<evidence type="ECO:0000256" key="13">
    <source>
        <dbReference type="ARBA" id="ARBA00032189"/>
    </source>
</evidence>
<dbReference type="Gene3D" id="1.20.120.80">
    <property type="entry name" value="Cytochrome c oxidase, subunit III, four-helix bundle"/>
    <property type="match status" value="1"/>
</dbReference>
<reference evidence="19 20" key="2">
    <citation type="submission" date="2019-02" db="EMBL/GenBank/DDBJ databases">
        <title>'Lichenibacterium ramalinii' gen. nov. sp. nov., 'Lichenibacterium minor' gen. nov. sp. nov.</title>
        <authorList>
            <person name="Pankratov T."/>
        </authorList>
    </citation>
    <scope>NUCLEOTIDE SEQUENCE [LARGE SCALE GENOMIC DNA]</scope>
    <source>
        <strain evidence="19 20">RmlP001</strain>
    </source>
</reference>
<dbReference type="OrthoDB" id="9810850at2"/>
<evidence type="ECO:0000256" key="2">
    <source>
        <dbReference type="ARBA" id="ARBA00010581"/>
    </source>
</evidence>
<reference evidence="19 20" key="1">
    <citation type="submission" date="2018-09" db="EMBL/GenBank/DDBJ databases">
        <authorList>
            <person name="Grouzdev D.S."/>
            <person name="Krutkina M.S."/>
        </authorList>
    </citation>
    <scope>NUCLEOTIDE SEQUENCE [LARGE SCALE GENOMIC DNA]</scope>
    <source>
        <strain evidence="19 20">RmlP001</strain>
    </source>
</reference>
<dbReference type="InterPro" id="IPR033946">
    <property type="entry name" value="Ubiquinol_oxase_su3_dom"/>
</dbReference>
<dbReference type="PANTHER" id="PTHR11403:SF2">
    <property type="entry name" value="CYTOCHROME BO(3) UBIQUINOL OXIDASE SUBUNIT 3"/>
    <property type="match status" value="1"/>
</dbReference>